<dbReference type="EMBL" id="CAXKWB010161233">
    <property type="protein sequence ID" value="CAL4249927.1"/>
    <property type="molecule type" value="Genomic_DNA"/>
</dbReference>
<proteinExistence type="predicted"/>
<evidence type="ECO:0000313" key="1">
    <source>
        <dbReference type="EMBL" id="CAL4249927.1"/>
    </source>
</evidence>
<keyword evidence="2" id="KW-1185">Reference proteome</keyword>
<feature type="non-terminal residue" evidence="1">
    <location>
        <position position="1"/>
    </location>
</feature>
<reference evidence="1 2" key="1">
    <citation type="submission" date="2024-05" db="EMBL/GenBank/DDBJ databases">
        <authorList>
            <person name="Wallberg A."/>
        </authorList>
    </citation>
    <scope>NUCLEOTIDE SEQUENCE [LARGE SCALE GENOMIC DNA]</scope>
</reference>
<sequence>ELWPKKTDVLMKMLVKEEPNPWPYLIEWVDDSRYIFILEPIEMLTQISDPSPDKTSYNYAHFLTSIRHHVYRRGLIPVRNHQHMFVCGPKLIEYMNKVKSP</sequence>
<protein>
    <submittedName>
        <fullName evidence="1">Uncharacterized protein</fullName>
    </submittedName>
</protein>
<evidence type="ECO:0000313" key="2">
    <source>
        <dbReference type="Proteomes" id="UP001497623"/>
    </source>
</evidence>
<organism evidence="1 2">
    <name type="scientific">Meganyctiphanes norvegica</name>
    <name type="common">Northern krill</name>
    <name type="synonym">Thysanopoda norvegica</name>
    <dbReference type="NCBI Taxonomy" id="48144"/>
    <lineage>
        <taxon>Eukaryota</taxon>
        <taxon>Metazoa</taxon>
        <taxon>Ecdysozoa</taxon>
        <taxon>Arthropoda</taxon>
        <taxon>Crustacea</taxon>
        <taxon>Multicrustacea</taxon>
        <taxon>Malacostraca</taxon>
        <taxon>Eumalacostraca</taxon>
        <taxon>Eucarida</taxon>
        <taxon>Euphausiacea</taxon>
        <taxon>Euphausiidae</taxon>
        <taxon>Meganyctiphanes</taxon>
    </lineage>
</organism>
<name>A0AAV2SZK4_MEGNR</name>
<dbReference type="AlphaFoldDB" id="A0AAV2SZK4"/>
<dbReference type="Proteomes" id="UP001497623">
    <property type="component" value="Unassembled WGS sequence"/>
</dbReference>
<accession>A0AAV2SZK4</accession>
<comment type="caution">
    <text evidence="1">The sequence shown here is derived from an EMBL/GenBank/DDBJ whole genome shotgun (WGS) entry which is preliminary data.</text>
</comment>
<gene>
    <name evidence="1" type="ORF">MNOR_LOCUS41620</name>
</gene>